<keyword evidence="1" id="KW-0547">Nucleotide-binding</keyword>
<evidence type="ECO:0000313" key="5">
    <source>
        <dbReference type="Proteomes" id="UP000015354"/>
    </source>
</evidence>
<dbReference type="InterPro" id="IPR015415">
    <property type="entry name" value="Spast_Vps4_C"/>
</dbReference>
<dbReference type="GO" id="GO:0005524">
    <property type="term" value="F:ATP binding"/>
    <property type="evidence" value="ECO:0007669"/>
    <property type="project" value="UniProtKB-KW"/>
</dbReference>
<comment type="caution">
    <text evidence="4">The sequence shown here is derived from an EMBL/GenBank/DDBJ whole genome shotgun (WGS) entry which is preliminary data.</text>
</comment>
<evidence type="ECO:0000313" key="4">
    <source>
        <dbReference type="EMBL" id="EPY17613.1"/>
    </source>
</evidence>
<name>S9TMQ5_9TRYP</name>
<gene>
    <name evidence="4" type="ORF">STCU_10506</name>
</gene>
<dbReference type="OrthoDB" id="191529at2759"/>
<evidence type="ECO:0000259" key="3">
    <source>
        <dbReference type="Pfam" id="PF09336"/>
    </source>
</evidence>
<protein>
    <recommendedName>
        <fullName evidence="3">Spastin/Vps4 C-terminal domain-containing protein</fullName>
    </recommendedName>
</protein>
<accession>S9TMQ5</accession>
<keyword evidence="2" id="KW-0067">ATP-binding</keyword>
<evidence type="ECO:0000256" key="2">
    <source>
        <dbReference type="ARBA" id="ARBA00022840"/>
    </source>
</evidence>
<dbReference type="Proteomes" id="UP000015354">
    <property type="component" value="Unassembled WGS sequence"/>
</dbReference>
<proteinExistence type="predicted"/>
<evidence type="ECO:0000256" key="1">
    <source>
        <dbReference type="ARBA" id="ARBA00022741"/>
    </source>
</evidence>
<dbReference type="EMBL" id="ATMH01010395">
    <property type="protein sequence ID" value="EPY17613.1"/>
    <property type="molecule type" value="Genomic_DNA"/>
</dbReference>
<dbReference type="AlphaFoldDB" id="S9TMQ5"/>
<keyword evidence="5" id="KW-1185">Reference proteome</keyword>
<sequence length="90" mass="10179">MSAADVDVVCREAMMRPVRKMIERLEGVRQRTANAQQARLELEQLKLSQESRVTVADVEASIGCTKTSVRKEDLQRYEVWTAQYGSGMST</sequence>
<reference evidence="4 5" key="1">
    <citation type="journal article" date="2013" name="PLoS ONE">
        <title>Predicting the Proteins of Angomonas deanei, Strigomonas culicis and Their Respective Endosymbionts Reveals New Aspects of the Trypanosomatidae Family.</title>
        <authorList>
            <person name="Motta M.C."/>
            <person name="Martins A.C."/>
            <person name="de Souza S.S."/>
            <person name="Catta-Preta C.M."/>
            <person name="Silva R."/>
            <person name="Klein C.C."/>
            <person name="de Almeida L.G."/>
            <person name="de Lima Cunha O."/>
            <person name="Ciapina L.P."/>
            <person name="Brocchi M."/>
            <person name="Colabardini A.C."/>
            <person name="de Araujo Lima B."/>
            <person name="Machado C.R."/>
            <person name="de Almeida Soares C.M."/>
            <person name="Probst C.M."/>
            <person name="de Menezes C.B."/>
            <person name="Thompson C.E."/>
            <person name="Bartholomeu D.C."/>
            <person name="Gradia D.F."/>
            <person name="Pavoni D.P."/>
            <person name="Grisard E.C."/>
            <person name="Fantinatti-Garboggini F."/>
            <person name="Marchini F.K."/>
            <person name="Rodrigues-Luiz G.F."/>
            <person name="Wagner G."/>
            <person name="Goldman G.H."/>
            <person name="Fietto J.L."/>
            <person name="Elias M.C."/>
            <person name="Goldman M.H."/>
            <person name="Sagot M.F."/>
            <person name="Pereira M."/>
            <person name="Stoco P.H."/>
            <person name="de Mendonca-Neto R.P."/>
            <person name="Teixeira S.M."/>
            <person name="Maciel T.E."/>
            <person name="de Oliveira Mendes T.A."/>
            <person name="Urmenyi T.P."/>
            <person name="de Souza W."/>
            <person name="Schenkman S."/>
            <person name="de Vasconcelos A.T."/>
        </authorList>
    </citation>
    <scope>NUCLEOTIDE SEQUENCE [LARGE SCALE GENOMIC DNA]</scope>
</reference>
<feature type="domain" description="Spastin/Vps4 C-terminal" evidence="3">
    <location>
        <begin position="42"/>
        <end position="85"/>
    </location>
</feature>
<organism evidence="4 5">
    <name type="scientific">Strigomonas culicis</name>
    <dbReference type="NCBI Taxonomy" id="28005"/>
    <lineage>
        <taxon>Eukaryota</taxon>
        <taxon>Discoba</taxon>
        <taxon>Euglenozoa</taxon>
        <taxon>Kinetoplastea</taxon>
        <taxon>Metakinetoplastina</taxon>
        <taxon>Trypanosomatida</taxon>
        <taxon>Trypanosomatidae</taxon>
        <taxon>Strigomonadinae</taxon>
        <taxon>Strigomonas</taxon>
    </lineage>
</organism>
<dbReference type="Pfam" id="PF09336">
    <property type="entry name" value="Vps4_C"/>
    <property type="match status" value="1"/>
</dbReference>
<dbReference type="Gene3D" id="1.10.8.60">
    <property type="match status" value="1"/>
</dbReference>